<dbReference type="Gramene" id="CDP03265">
    <property type="protein sequence ID" value="CDP03265"/>
    <property type="gene ID" value="GSCOC_T00041787001"/>
</dbReference>
<dbReference type="AlphaFoldDB" id="A0A068U402"/>
<feature type="transmembrane region" description="Helical" evidence="1">
    <location>
        <begin position="105"/>
        <end position="127"/>
    </location>
</feature>
<dbReference type="EMBL" id="HG739093">
    <property type="protein sequence ID" value="CDP03265.1"/>
    <property type="molecule type" value="Genomic_DNA"/>
</dbReference>
<dbReference type="Proteomes" id="UP000295252">
    <property type="component" value="Chromosome VIII"/>
</dbReference>
<evidence type="ECO:0000313" key="3">
    <source>
        <dbReference type="Proteomes" id="UP000295252"/>
    </source>
</evidence>
<evidence type="ECO:0000313" key="2">
    <source>
        <dbReference type="EMBL" id="CDP03265.1"/>
    </source>
</evidence>
<keyword evidence="3" id="KW-1185">Reference proteome</keyword>
<keyword evidence="1" id="KW-0472">Membrane</keyword>
<reference evidence="3" key="1">
    <citation type="journal article" date="2014" name="Science">
        <title>The coffee genome provides insight into the convergent evolution of caffeine biosynthesis.</title>
        <authorList>
            <person name="Denoeud F."/>
            <person name="Carretero-Paulet L."/>
            <person name="Dereeper A."/>
            <person name="Droc G."/>
            <person name="Guyot R."/>
            <person name="Pietrella M."/>
            <person name="Zheng C."/>
            <person name="Alberti A."/>
            <person name="Anthony F."/>
            <person name="Aprea G."/>
            <person name="Aury J.M."/>
            <person name="Bento P."/>
            <person name="Bernard M."/>
            <person name="Bocs S."/>
            <person name="Campa C."/>
            <person name="Cenci A."/>
            <person name="Combes M.C."/>
            <person name="Crouzillat D."/>
            <person name="Da Silva C."/>
            <person name="Daddiego L."/>
            <person name="De Bellis F."/>
            <person name="Dussert S."/>
            <person name="Garsmeur O."/>
            <person name="Gayraud T."/>
            <person name="Guignon V."/>
            <person name="Jahn K."/>
            <person name="Jamilloux V."/>
            <person name="Joet T."/>
            <person name="Labadie K."/>
            <person name="Lan T."/>
            <person name="Leclercq J."/>
            <person name="Lepelley M."/>
            <person name="Leroy T."/>
            <person name="Li L.T."/>
            <person name="Librado P."/>
            <person name="Lopez L."/>
            <person name="Munoz A."/>
            <person name="Noel B."/>
            <person name="Pallavicini A."/>
            <person name="Perrotta G."/>
            <person name="Poncet V."/>
            <person name="Pot D."/>
            <person name="Priyono X."/>
            <person name="Rigoreau M."/>
            <person name="Rouard M."/>
            <person name="Rozas J."/>
            <person name="Tranchant-Dubreuil C."/>
            <person name="VanBuren R."/>
            <person name="Zhang Q."/>
            <person name="Andrade A.C."/>
            <person name="Argout X."/>
            <person name="Bertrand B."/>
            <person name="de Kochko A."/>
            <person name="Graziosi G."/>
            <person name="Henry R.J."/>
            <person name="Jayarama X."/>
            <person name="Ming R."/>
            <person name="Nagai C."/>
            <person name="Rounsley S."/>
            <person name="Sankoff D."/>
            <person name="Giuliano G."/>
            <person name="Albert V.A."/>
            <person name="Wincker P."/>
            <person name="Lashermes P."/>
        </authorList>
    </citation>
    <scope>NUCLEOTIDE SEQUENCE [LARGE SCALE GENOMIC DNA]</scope>
    <source>
        <strain evidence="3">cv. DH200-94</strain>
    </source>
</reference>
<keyword evidence="1" id="KW-0812">Transmembrane</keyword>
<name>A0A068U402_COFCA</name>
<evidence type="ECO:0000256" key="1">
    <source>
        <dbReference type="SAM" id="Phobius"/>
    </source>
</evidence>
<accession>A0A068U402</accession>
<dbReference type="InParanoid" id="A0A068U402"/>
<sequence>MNHVIQNASFAMAKRKPFPSPTTEYKITENVFASRHFHFVHVNHVTQNASSAVLKQIPSLFPSNGNGGRYPREVIRACVGGLFSPFRNGTGAGYTPSPRHPFEKIYMYMYIIIYILIMILSIILLIIHVY</sequence>
<protein>
    <submittedName>
        <fullName evidence="2">Uncharacterized protein</fullName>
    </submittedName>
</protein>
<keyword evidence="1" id="KW-1133">Transmembrane helix</keyword>
<organism evidence="2 3">
    <name type="scientific">Coffea canephora</name>
    <name type="common">Robusta coffee</name>
    <dbReference type="NCBI Taxonomy" id="49390"/>
    <lineage>
        <taxon>Eukaryota</taxon>
        <taxon>Viridiplantae</taxon>
        <taxon>Streptophyta</taxon>
        <taxon>Embryophyta</taxon>
        <taxon>Tracheophyta</taxon>
        <taxon>Spermatophyta</taxon>
        <taxon>Magnoliopsida</taxon>
        <taxon>eudicotyledons</taxon>
        <taxon>Gunneridae</taxon>
        <taxon>Pentapetalae</taxon>
        <taxon>asterids</taxon>
        <taxon>lamiids</taxon>
        <taxon>Gentianales</taxon>
        <taxon>Rubiaceae</taxon>
        <taxon>Ixoroideae</taxon>
        <taxon>Gardenieae complex</taxon>
        <taxon>Bertiereae - Coffeeae clade</taxon>
        <taxon>Coffeeae</taxon>
        <taxon>Coffea</taxon>
    </lineage>
</organism>
<proteinExistence type="predicted"/>
<gene>
    <name evidence="2" type="ORF">GSCOC_T00041787001</name>
</gene>